<dbReference type="STRING" id="670483.S7QI71"/>
<dbReference type="PANTHER" id="PTHR13710">
    <property type="entry name" value="DNA HELICASE RECQ FAMILY MEMBER"/>
    <property type="match status" value="1"/>
</dbReference>
<dbReference type="AlphaFoldDB" id="S7QI71"/>
<dbReference type="PROSITE" id="PS51192">
    <property type="entry name" value="HELICASE_ATP_BIND_1"/>
    <property type="match status" value="1"/>
</dbReference>
<dbReference type="PANTHER" id="PTHR13710:SF120">
    <property type="entry name" value="BIFUNCTIONAL 3'-5' EXONUCLEASE_ATP-DEPENDENT HELICASE WRN"/>
    <property type="match status" value="1"/>
</dbReference>
<dbReference type="SMART" id="SM00490">
    <property type="entry name" value="HELICc"/>
    <property type="match status" value="1"/>
</dbReference>
<dbReference type="InterPro" id="IPR001650">
    <property type="entry name" value="Helicase_C-like"/>
</dbReference>
<keyword evidence="3" id="KW-0067">ATP-binding</keyword>
<feature type="domain" description="Helicase ATP-binding" evidence="7">
    <location>
        <begin position="35"/>
        <end position="199"/>
    </location>
</feature>
<keyword evidence="10" id="KW-1185">Reference proteome</keyword>
<comment type="catalytic activity">
    <reaction evidence="4">
        <text>Couples ATP hydrolysis with the unwinding of duplex DNA by translocating in the 3'-5' direction.</text>
        <dbReference type="EC" id="5.6.2.4"/>
    </reaction>
</comment>
<evidence type="ECO:0000313" key="10">
    <source>
        <dbReference type="Proteomes" id="UP000030669"/>
    </source>
</evidence>
<gene>
    <name evidence="9" type="ORF">GLOTRDRAFT_35125</name>
</gene>
<dbReference type="InterPro" id="IPR011545">
    <property type="entry name" value="DEAD/DEAH_box_helicase_dom"/>
</dbReference>
<dbReference type="SMART" id="SM00487">
    <property type="entry name" value="DEXDc"/>
    <property type="match status" value="1"/>
</dbReference>
<reference evidence="9 10" key="1">
    <citation type="journal article" date="2012" name="Science">
        <title>The Paleozoic origin of enzymatic lignin decomposition reconstructed from 31 fungal genomes.</title>
        <authorList>
            <person name="Floudas D."/>
            <person name="Binder M."/>
            <person name="Riley R."/>
            <person name="Barry K."/>
            <person name="Blanchette R.A."/>
            <person name="Henrissat B."/>
            <person name="Martinez A.T."/>
            <person name="Otillar R."/>
            <person name="Spatafora J.W."/>
            <person name="Yadav J.S."/>
            <person name="Aerts A."/>
            <person name="Benoit I."/>
            <person name="Boyd A."/>
            <person name="Carlson A."/>
            <person name="Copeland A."/>
            <person name="Coutinho P.M."/>
            <person name="de Vries R.P."/>
            <person name="Ferreira P."/>
            <person name="Findley K."/>
            <person name="Foster B."/>
            <person name="Gaskell J."/>
            <person name="Glotzer D."/>
            <person name="Gorecki P."/>
            <person name="Heitman J."/>
            <person name="Hesse C."/>
            <person name="Hori C."/>
            <person name="Igarashi K."/>
            <person name="Jurgens J.A."/>
            <person name="Kallen N."/>
            <person name="Kersten P."/>
            <person name="Kohler A."/>
            <person name="Kuees U."/>
            <person name="Kumar T.K.A."/>
            <person name="Kuo A."/>
            <person name="LaButti K."/>
            <person name="Larrondo L.F."/>
            <person name="Lindquist E."/>
            <person name="Ling A."/>
            <person name="Lombard V."/>
            <person name="Lucas S."/>
            <person name="Lundell T."/>
            <person name="Martin R."/>
            <person name="McLaughlin D.J."/>
            <person name="Morgenstern I."/>
            <person name="Morin E."/>
            <person name="Murat C."/>
            <person name="Nagy L.G."/>
            <person name="Nolan M."/>
            <person name="Ohm R.A."/>
            <person name="Patyshakuliyeva A."/>
            <person name="Rokas A."/>
            <person name="Ruiz-Duenas F.J."/>
            <person name="Sabat G."/>
            <person name="Salamov A."/>
            <person name="Samejima M."/>
            <person name="Schmutz J."/>
            <person name="Slot J.C."/>
            <person name="St John F."/>
            <person name="Stenlid J."/>
            <person name="Sun H."/>
            <person name="Sun S."/>
            <person name="Syed K."/>
            <person name="Tsang A."/>
            <person name="Wiebenga A."/>
            <person name="Young D."/>
            <person name="Pisabarro A."/>
            <person name="Eastwood D.C."/>
            <person name="Martin F."/>
            <person name="Cullen D."/>
            <person name="Grigoriev I.V."/>
            <person name="Hibbett D.S."/>
        </authorList>
    </citation>
    <scope>NUCLEOTIDE SEQUENCE [LARGE SCALE GENOMIC DNA]</scope>
    <source>
        <strain evidence="9 10">ATCC 11539</strain>
    </source>
</reference>
<evidence type="ECO:0000259" key="8">
    <source>
        <dbReference type="PROSITE" id="PS51194"/>
    </source>
</evidence>
<sequence>MSSSSEQKWTFKRIRDLVQAKLGKRPCLWQMKVALALYEGKKDVVAVAPTGAGKTLSFWIPLLMVLEDGQDKTGVIITPLNLLGKQSAESELLARAGISGDVEAGKHRVLVVNPEILSMEGGHFERLWKKSAFTSKLLYFAFDEGHCVSTWSEFRNKYKYMANLRYLISEAIPFYVTSATLPDPILHDVVSILQLHPKNTEYICRSNDRPDIHLAVHRMLWPANSFRDLDFIIKSGFKEGDPPPPKFLIFFDARKETEAAVKHLRSRLPESLRGKIKYFHSVMTSEYREDEYNALRDDEIWGLCVTDAFGMGLDLPDVKLIIQYRVTCDANTLWQRFGRGARGDGQEGIAVLFAEKSFFDSERAKAAEKRAKKPKKRKPRTQKVKDSNAKRARIAPTTSESHASEDEDDPDADTVYLEPLKRDETTIRNAQSARLLHPVMDDFINAPTRGFLCRRKPMSLFFSNDKRGES</sequence>
<dbReference type="KEGG" id="gtr:GLOTRDRAFT_35125"/>
<protein>
    <recommendedName>
        <fullName evidence="5">DNA 3'-5' helicase</fullName>
        <ecNumber evidence="5">5.6.2.4</ecNumber>
    </recommendedName>
</protein>
<dbReference type="HOGENOM" id="CLU_001103_19_0_1"/>
<evidence type="ECO:0000259" key="7">
    <source>
        <dbReference type="PROSITE" id="PS51192"/>
    </source>
</evidence>
<feature type="region of interest" description="Disordered" evidence="6">
    <location>
        <begin position="364"/>
        <end position="413"/>
    </location>
</feature>
<dbReference type="GO" id="GO:0003676">
    <property type="term" value="F:nucleic acid binding"/>
    <property type="evidence" value="ECO:0007669"/>
    <property type="project" value="InterPro"/>
</dbReference>
<dbReference type="SUPFAM" id="SSF52540">
    <property type="entry name" value="P-loop containing nucleoside triphosphate hydrolases"/>
    <property type="match status" value="1"/>
</dbReference>
<dbReference type="EC" id="5.6.2.4" evidence="5"/>
<feature type="compositionally biased region" description="Basic residues" evidence="6">
    <location>
        <begin position="370"/>
        <end position="382"/>
    </location>
</feature>
<keyword evidence="2" id="KW-0547">Nucleotide-binding</keyword>
<dbReference type="eggNOG" id="KOG0351">
    <property type="taxonomic scope" value="Eukaryota"/>
</dbReference>
<accession>S7QI71</accession>
<dbReference type="GeneID" id="19305601"/>
<dbReference type="OMA" id="KIIIYCR"/>
<dbReference type="GO" id="GO:0005634">
    <property type="term" value="C:nucleus"/>
    <property type="evidence" value="ECO:0007669"/>
    <property type="project" value="TreeGrafter"/>
</dbReference>
<dbReference type="GO" id="GO:0005524">
    <property type="term" value="F:ATP binding"/>
    <property type="evidence" value="ECO:0007669"/>
    <property type="project" value="UniProtKB-KW"/>
</dbReference>
<dbReference type="Pfam" id="PF00270">
    <property type="entry name" value="DEAD"/>
    <property type="match status" value="1"/>
</dbReference>
<organism evidence="9 10">
    <name type="scientific">Gloeophyllum trabeum (strain ATCC 11539 / FP-39264 / Madison 617)</name>
    <name type="common">Brown rot fungus</name>
    <dbReference type="NCBI Taxonomy" id="670483"/>
    <lineage>
        <taxon>Eukaryota</taxon>
        <taxon>Fungi</taxon>
        <taxon>Dikarya</taxon>
        <taxon>Basidiomycota</taxon>
        <taxon>Agaricomycotina</taxon>
        <taxon>Agaricomycetes</taxon>
        <taxon>Gloeophyllales</taxon>
        <taxon>Gloeophyllaceae</taxon>
        <taxon>Gloeophyllum</taxon>
    </lineage>
</organism>
<dbReference type="PROSITE" id="PS51194">
    <property type="entry name" value="HELICASE_CTER"/>
    <property type="match status" value="1"/>
</dbReference>
<dbReference type="InterPro" id="IPR014001">
    <property type="entry name" value="Helicase_ATP-bd"/>
</dbReference>
<comment type="similarity">
    <text evidence="1">Belongs to the helicase family. RecQ subfamily.</text>
</comment>
<dbReference type="RefSeq" id="XP_007861805.1">
    <property type="nucleotide sequence ID" value="XM_007863614.1"/>
</dbReference>
<feature type="domain" description="Helicase C-terminal" evidence="8">
    <location>
        <begin position="228"/>
        <end position="388"/>
    </location>
</feature>
<evidence type="ECO:0000256" key="4">
    <source>
        <dbReference type="ARBA" id="ARBA00034617"/>
    </source>
</evidence>
<evidence type="ECO:0000256" key="2">
    <source>
        <dbReference type="ARBA" id="ARBA00022741"/>
    </source>
</evidence>
<dbReference type="Proteomes" id="UP000030669">
    <property type="component" value="Unassembled WGS sequence"/>
</dbReference>
<dbReference type="GO" id="GO:0043138">
    <property type="term" value="F:3'-5' DNA helicase activity"/>
    <property type="evidence" value="ECO:0007669"/>
    <property type="project" value="UniProtKB-EC"/>
</dbReference>
<evidence type="ECO:0000256" key="3">
    <source>
        <dbReference type="ARBA" id="ARBA00022840"/>
    </source>
</evidence>
<dbReference type="Gene3D" id="3.40.50.300">
    <property type="entry name" value="P-loop containing nucleotide triphosphate hydrolases"/>
    <property type="match status" value="2"/>
</dbReference>
<dbReference type="OrthoDB" id="10261556at2759"/>
<dbReference type="GO" id="GO:0005737">
    <property type="term" value="C:cytoplasm"/>
    <property type="evidence" value="ECO:0007669"/>
    <property type="project" value="TreeGrafter"/>
</dbReference>
<evidence type="ECO:0000256" key="1">
    <source>
        <dbReference type="ARBA" id="ARBA00005446"/>
    </source>
</evidence>
<evidence type="ECO:0000256" key="6">
    <source>
        <dbReference type="SAM" id="MobiDB-lite"/>
    </source>
</evidence>
<dbReference type="GO" id="GO:0005694">
    <property type="term" value="C:chromosome"/>
    <property type="evidence" value="ECO:0007669"/>
    <property type="project" value="TreeGrafter"/>
</dbReference>
<evidence type="ECO:0000313" key="9">
    <source>
        <dbReference type="EMBL" id="EPQ58923.1"/>
    </source>
</evidence>
<dbReference type="Pfam" id="PF00271">
    <property type="entry name" value="Helicase_C"/>
    <property type="match status" value="1"/>
</dbReference>
<feature type="non-terminal residue" evidence="9">
    <location>
        <position position="470"/>
    </location>
</feature>
<name>S7QI71_GLOTA</name>
<evidence type="ECO:0000256" key="5">
    <source>
        <dbReference type="ARBA" id="ARBA00034808"/>
    </source>
</evidence>
<dbReference type="GO" id="GO:0000724">
    <property type="term" value="P:double-strand break repair via homologous recombination"/>
    <property type="evidence" value="ECO:0007669"/>
    <property type="project" value="TreeGrafter"/>
</dbReference>
<dbReference type="GO" id="GO:0009378">
    <property type="term" value="F:four-way junction helicase activity"/>
    <property type="evidence" value="ECO:0007669"/>
    <property type="project" value="TreeGrafter"/>
</dbReference>
<proteinExistence type="inferred from homology"/>
<dbReference type="EMBL" id="KB469297">
    <property type="protein sequence ID" value="EPQ58923.1"/>
    <property type="molecule type" value="Genomic_DNA"/>
</dbReference>
<dbReference type="InterPro" id="IPR027417">
    <property type="entry name" value="P-loop_NTPase"/>
</dbReference>
<keyword evidence="9" id="KW-0378">Hydrolase</keyword>
<dbReference type="GO" id="GO:0016787">
    <property type="term" value="F:hydrolase activity"/>
    <property type="evidence" value="ECO:0007669"/>
    <property type="project" value="UniProtKB-KW"/>
</dbReference>